<dbReference type="EMBL" id="HBGN01031598">
    <property type="protein sequence ID" value="CAD9348375.1"/>
    <property type="molecule type" value="Transcribed_RNA"/>
</dbReference>
<dbReference type="InterPro" id="IPR036291">
    <property type="entry name" value="NAD(P)-bd_dom_sf"/>
</dbReference>
<dbReference type="PANTHER" id="PTHR10366">
    <property type="entry name" value="NAD DEPENDENT EPIMERASE/DEHYDRATASE"/>
    <property type="match status" value="1"/>
</dbReference>
<feature type="domain" description="NAD-dependent epimerase/dehydratase" evidence="4">
    <location>
        <begin position="53"/>
        <end position="320"/>
    </location>
</feature>
<evidence type="ECO:0000256" key="3">
    <source>
        <dbReference type="SAM" id="SignalP"/>
    </source>
</evidence>
<dbReference type="GO" id="GO:0016616">
    <property type="term" value="F:oxidoreductase activity, acting on the CH-OH group of donors, NAD or NADP as acceptor"/>
    <property type="evidence" value="ECO:0007669"/>
    <property type="project" value="TreeGrafter"/>
</dbReference>
<name>A0A7S1ZU20_9STRA</name>
<dbReference type="Gene3D" id="3.40.50.720">
    <property type="entry name" value="NAD(P)-binding Rossmann-like Domain"/>
    <property type="match status" value="1"/>
</dbReference>
<feature type="signal peptide" evidence="3">
    <location>
        <begin position="1"/>
        <end position="23"/>
    </location>
</feature>
<reference evidence="5" key="1">
    <citation type="submission" date="2021-01" db="EMBL/GenBank/DDBJ databases">
        <authorList>
            <person name="Corre E."/>
            <person name="Pelletier E."/>
            <person name="Niang G."/>
            <person name="Scheremetjew M."/>
            <person name="Finn R."/>
            <person name="Kale V."/>
            <person name="Holt S."/>
            <person name="Cochrane G."/>
            <person name="Meng A."/>
            <person name="Brown T."/>
            <person name="Cohen L."/>
        </authorList>
    </citation>
    <scope>NUCLEOTIDE SEQUENCE</scope>
    <source>
        <strain evidence="5">Pop2</strain>
    </source>
</reference>
<accession>A0A7S1ZU20</accession>
<evidence type="ECO:0000256" key="1">
    <source>
        <dbReference type="ARBA" id="ARBA00023002"/>
    </source>
</evidence>
<evidence type="ECO:0000256" key="2">
    <source>
        <dbReference type="SAM" id="MobiDB-lite"/>
    </source>
</evidence>
<evidence type="ECO:0000259" key="4">
    <source>
        <dbReference type="Pfam" id="PF01370"/>
    </source>
</evidence>
<feature type="region of interest" description="Disordered" evidence="2">
    <location>
        <begin position="27"/>
        <end position="48"/>
    </location>
</feature>
<dbReference type="Pfam" id="PF01370">
    <property type="entry name" value="Epimerase"/>
    <property type="match status" value="1"/>
</dbReference>
<keyword evidence="3" id="KW-0732">Signal</keyword>
<protein>
    <recommendedName>
        <fullName evidence="4">NAD-dependent epimerase/dehydratase domain-containing protein</fullName>
    </recommendedName>
</protein>
<dbReference type="InterPro" id="IPR050425">
    <property type="entry name" value="NAD(P)_dehydrat-like"/>
</dbReference>
<keyword evidence="1" id="KW-0560">Oxidoreductase</keyword>
<feature type="compositionally biased region" description="Low complexity" evidence="2">
    <location>
        <begin position="27"/>
        <end position="43"/>
    </location>
</feature>
<evidence type="ECO:0000313" key="5">
    <source>
        <dbReference type="EMBL" id="CAD9348375.1"/>
    </source>
</evidence>
<dbReference type="SUPFAM" id="SSF51735">
    <property type="entry name" value="NAD(P)-binding Rossmann-fold domains"/>
    <property type="match status" value="1"/>
</dbReference>
<sequence>MKFFLFSLSTILLSLILVPSSDGAAAFASSPSSSTTPPAATSAQETQRRRVSLVTGASGYVGREIVHTILSNDDDDINDDVICLVRSSEVEDETSYWSSVLNTKGPSKRSTVRVMPYDMLDGGESLNNALCTAYKKHSQDDDEDSDDTIDYCVYHLACIFGPTQNHIQTAHDAITGVTSTVQTISKYNRCKLILTSSMAAVRGTGQTPSNGKYYTHRDWNTMSKLEDDSWGSSYQWSKTESERVTMQLAKELNVPMVSLNPSFVFGPSTFCPSSSASSSSKSYSLTLVGQWIRGESPVQSRLCIDVRDVAKAHVYMGKQPLSSSVWNEQERFILSTEARISSTDIAKELQKVAASSGGKVIDPNAIYADTDFKGGAIPIGEKEVDCADRLRQYFGGLVCRSVEETFKDMGRFLLIEME</sequence>
<proteinExistence type="predicted"/>
<dbReference type="PANTHER" id="PTHR10366:SF831">
    <property type="entry name" value="NAD-DEPENDENT EPIMERASE_DEHYDRATASE DOMAIN-CONTAINING PROTEIN"/>
    <property type="match status" value="1"/>
</dbReference>
<organism evidence="5">
    <name type="scientific">Ditylum brightwellii</name>
    <dbReference type="NCBI Taxonomy" id="49249"/>
    <lineage>
        <taxon>Eukaryota</taxon>
        <taxon>Sar</taxon>
        <taxon>Stramenopiles</taxon>
        <taxon>Ochrophyta</taxon>
        <taxon>Bacillariophyta</taxon>
        <taxon>Mediophyceae</taxon>
        <taxon>Lithodesmiophycidae</taxon>
        <taxon>Lithodesmiales</taxon>
        <taxon>Lithodesmiaceae</taxon>
        <taxon>Ditylum</taxon>
    </lineage>
</organism>
<feature type="chain" id="PRO_5031146841" description="NAD-dependent epimerase/dehydratase domain-containing protein" evidence="3">
    <location>
        <begin position="24"/>
        <end position="418"/>
    </location>
</feature>
<dbReference type="InterPro" id="IPR001509">
    <property type="entry name" value="Epimerase_deHydtase"/>
</dbReference>
<gene>
    <name evidence="5" type="ORF">DBRI1063_LOCUS20385</name>
</gene>
<dbReference type="AlphaFoldDB" id="A0A7S1ZU20"/>